<sequence length="110" mass="12102">MSSPEQSRASSAPGSGTQSRMKSLEQDALKAQMVIAKSKEGKKRSTLEQLAESPSPVPTPSPTPLEDCSPRNVTSPGRLSMSEKKFDYREFAAIPSSKPVYEMQHYVQRD</sequence>
<comment type="caution">
    <text evidence="2">The sequence shown here is derived from an EMBL/GenBank/DDBJ whole genome shotgun (WGS) entry which is preliminary data.</text>
</comment>
<dbReference type="STRING" id="372326.A0A1V4J743"/>
<feature type="region of interest" description="Disordered" evidence="1">
    <location>
        <begin position="1"/>
        <end position="81"/>
    </location>
</feature>
<evidence type="ECO:0000313" key="3">
    <source>
        <dbReference type="Proteomes" id="UP000190648"/>
    </source>
</evidence>
<evidence type="ECO:0000256" key="1">
    <source>
        <dbReference type="SAM" id="MobiDB-lite"/>
    </source>
</evidence>
<dbReference type="Proteomes" id="UP000190648">
    <property type="component" value="Unassembled WGS sequence"/>
</dbReference>
<organism evidence="2 3">
    <name type="scientific">Patagioenas fasciata monilis</name>
    <dbReference type="NCBI Taxonomy" id="372326"/>
    <lineage>
        <taxon>Eukaryota</taxon>
        <taxon>Metazoa</taxon>
        <taxon>Chordata</taxon>
        <taxon>Craniata</taxon>
        <taxon>Vertebrata</taxon>
        <taxon>Euteleostomi</taxon>
        <taxon>Archelosauria</taxon>
        <taxon>Archosauria</taxon>
        <taxon>Dinosauria</taxon>
        <taxon>Saurischia</taxon>
        <taxon>Theropoda</taxon>
        <taxon>Coelurosauria</taxon>
        <taxon>Aves</taxon>
        <taxon>Neognathae</taxon>
        <taxon>Neoaves</taxon>
        <taxon>Columbimorphae</taxon>
        <taxon>Columbiformes</taxon>
        <taxon>Columbidae</taxon>
        <taxon>Patagioenas</taxon>
    </lineage>
</organism>
<feature type="compositionally biased region" description="Polar residues" evidence="1">
    <location>
        <begin position="1"/>
        <end position="21"/>
    </location>
</feature>
<proteinExistence type="predicted"/>
<feature type="compositionally biased region" description="Basic and acidic residues" evidence="1">
    <location>
        <begin position="37"/>
        <end position="46"/>
    </location>
</feature>
<reference evidence="2 3" key="1">
    <citation type="submission" date="2016-02" db="EMBL/GenBank/DDBJ databases">
        <title>Band-tailed pigeon sequencing and assembly.</title>
        <authorList>
            <person name="Soares A.E."/>
            <person name="Novak B.J."/>
            <person name="Rice E.S."/>
            <person name="O'Connell B."/>
            <person name="Chang D."/>
            <person name="Weber S."/>
            <person name="Shapiro B."/>
        </authorList>
    </citation>
    <scope>NUCLEOTIDE SEQUENCE [LARGE SCALE GENOMIC DNA]</scope>
    <source>
        <strain evidence="2">BTP2013</strain>
        <tissue evidence="2">Blood</tissue>
    </source>
</reference>
<gene>
    <name evidence="2" type="ORF">AV530_008878</name>
</gene>
<name>A0A1V4J743_PATFA</name>
<protein>
    <submittedName>
        <fullName evidence="2">Uncharacterized protein</fullName>
    </submittedName>
</protein>
<accession>A0A1V4J743</accession>
<dbReference type="OrthoDB" id="676979at2759"/>
<dbReference type="AlphaFoldDB" id="A0A1V4J743"/>
<keyword evidence="3" id="KW-1185">Reference proteome</keyword>
<dbReference type="EMBL" id="LSYS01008745">
    <property type="protein sequence ID" value="OPJ68051.1"/>
    <property type="molecule type" value="Genomic_DNA"/>
</dbReference>
<evidence type="ECO:0000313" key="2">
    <source>
        <dbReference type="EMBL" id="OPJ68051.1"/>
    </source>
</evidence>